<dbReference type="Pfam" id="PF02786">
    <property type="entry name" value="CPSase_L_D2"/>
    <property type="match status" value="1"/>
</dbReference>
<dbReference type="Gene3D" id="3.30.470.20">
    <property type="entry name" value="ATP-grasp fold, B domain"/>
    <property type="match status" value="1"/>
</dbReference>
<dbReference type="PANTHER" id="PTHR43585:SF2">
    <property type="entry name" value="ATP-GRASP ENZYME FSQD"/>
    <property type="match status" value="1"/>
</dbReference>
<dbReference type="GO" id="GO:0046872">
    <property type="term" value="F:metal ion binding"/>
    <property type="evidence" value="ECO:0007669"/>
    <property type="project" value="InterPro"/>
</dbReference>
<reference evidence="6" key="2">
    <citation type="submission" date="2020-09" db="EMBL/GenBank/DDBJ databases">
        <authorList>
            <person name="Sun Q."/>
            <person name="Ohkuma M."/>
        </authorList>
    </citation>
    <scope>NUCLEOTIDE SEQUENCE</scope>
    <source>
        <strain evidence="6">JCM 4490</strain>
    </source>
</reference>
<dbReference type="InterPro" id="IPR013815">
    <property type="entry name" value="ATP_grasp_subdomain_1"/>
</dbReference>
<evidence type="ECO:0000259" key="5">
    <source>
        <dbReference type="PROSITE" id="PS50975"/>
    </source>
</evidence>
<dbReference type="Proteomes" id="UP000620224">
    <property type="component" value="Unassembled WGS sequence"/>
</dbReference>
<dbReference type="Gene3D" id="3.30.1490.20">
    <property type="entry name" value="ATP-grasp fold, A domain"/>
    <property type="match status" value="1"/>
</dbReference>
<dbReference type="AlphaFoldDB" id="A0A918JAI2"/>
<keyword evidence="1" id="KW-0436">Ligase</keyword>
<dbReference type="InterPro" id="IPR011761">
    <property type="entry name" value="ATP-grasp"/>
</dbReference>
<keyword evidence="3 4" id="KW-0067">ATP-binding</keyword>
<dbReference type="GO" id="GO:0005524">
    <property type="term" value="F:ATP binding"/>
    <property type="evidence" value="ECO:0007669"/>
    <property type="project" value="UniProtKB-UniRule"/>
</dbReference>
<organism evidence="6 7">
    <name type="scientific">Streptomyces lucensis JCM 4490</name>
    <dbReference type="NCBI Taxonomy" id="1306176"/>
    <lineage>
        <taxon>Bacteria</taxon>
        <taxon>Bacillati</taxon>
        <taxon>Actinomycetota</taxon>
        <taxon>Actinomycetes</taxon>
        <taxon>Kitasatosporales</taxon>
        <taxon>Streptomycetaceae</taxon>
        <taxon>Streptomyces</taxon>
    </lineage>
</organism>
<evidence type="ECO:0000256" key="4">
    <source>
        <dbReference type="PROSITE-ProRule" id="PRU00409"/>
    </source>
</evidence>
<dbReference type="SUPFAM" id="SSF56059">
    <property type="entry name" value="Glutathione synthetase ATP-binding domain-like"/>
    <property type="match status" value="1"/>
</dbReference>
<evidence type="ECO:0000256" key="2">
    <source>
        <dbReference type="ARBA" id="ARBA00022741"/>
    </source>
</evidence>
<keyword evidence="7" id="KW-1185">Reference proteome</keyword>
<evidence type="ECO:0000313" key="7">
    <source>
        <dbReference type="Proteomes" id="UP000620224"/>
    </source>
</evidence>
<reference evidence="6" key="1">
    <citation type="journal article" date="2014" name="Int. J. Syst. Evol. Microbiol.">
        <title>Complete genome sequence of Corynebacterium casei LMG S-19264T (=DSM 44701T), isolated from a smear-ripened cheese.</title>
        <authorList>
            <consortium name="US DOE Joint Genome Institute (JGI-PGF)"/>
            <person name="Walter F."/>
            <person name="Albersmeier A."/>
            <person name="Kalinowski J."/>
            <person name="Ruckert C."/>
        </authorList>
    </citation>
    <scope>NUCLEOTIDE SEQUENCE</scope>
    <source>
        <strain evidence="6">JCM 4490</strain>
    </source>
</reference>
<gene>
    <name evidence="6" type="ORF">GCM10010503_40500</name>
</gene>
<proteinExistence type="predicted"/>
<sequence length="308" mass="32596">MSRHNVSQPRWAEAADAGAAAAHADTIGYPVALKSQAGVGTMSVAAYSRAEVLDGYDRMMRDASSRHGEVVVEELLHGARIRAETVLLPDGDVCIAAITRTTPGEAGLQASRHCVYAHDALLHNPVIRRLVARTLHALGLRPGVFRIGMQLTLRGPRITDVQGHAPDDLTPVLVKTATGIDLLQVAVDVAAGGTPGLTPKRQRASAVHFAHASVTGRIERIAVTVGPDLQPFLERVVQLKYSGDHVVAMPESYESDALAYGVVVGSSPSDCHTALDRLAQALCVDIAPSATAGQGVRRLAWQNRSTGL</sequence>
<dbReference type="InterPro" id="IPR005479">
    <property type="entry name" value="CPAse_ATP-bd"/>
</dbReference>
<feature type="domain" description="ATP-grasp" evidence="5">
    <location>
        <begin position="4"/>
        <end position="191"/>
    </location>
</feature>
<protein>
    <recommendedName>
        <fullName evidence="5">ATP-grasp domain-containing protein</fullName>
    </recommendedName>
</protein>
<dbReference type="InterPro" id="IPR052032">
    <property type="entry name" value="ATP-dep_AA_Ligase"/>
</dbReference>
<accession>A0A918JAI2</accession>
<dbReference type="GO" id="GO:0016874">
    <property type="term" value="F:ligase activity"/>
    <property type="evidence" value="ECO:0007669"/>
    <property type="project" value="UniProtKB-KW"/>
</dbReference>
<evidence type="ECO:0000256" key="1">
    <source>
        <dbReference type="ARBA" id="ARBA00022598"/>
    </source>
</evidence>
<keyword evidence="2 4" id="KW-0547">Nucleotide-binding</keyword>
<dbReference type="PROSITE" id="PS50975">
    <property type="entry name" value="ATP_GRASP"/>
    <property type="match status" value="1"/>
</dbReference>
<evidence type="ECO:0000256" key="3">
    <source>
        <dbReference type="ARBA" id="ARBA00022840"/>
    </source>
</evidence>
<evidence type="ECO:0000313" key="6">
    <source>
        <dbReference type="EMBL" id="GGW59214.1"/>
    </source>
</evidence>
<dbReference type="PANTHER" id="PTHR43585">
    <property type="entry name" value="FUMIPYRROLE BIOSYNTHESIS PROTEIN C"/>
    <property type="match status" value="1"/>
</dbReference>
<name>A0A918JAI2_9ACTN</name>
<dbReference type="EMBL" id="BMUE01000008">
    <property type="protein sequence ID" value="GGW59214.1"/>
    <property type="molecule type" value="Genomic_DNA"/>
</dbReference>
<comment type="caution">
    <text evidence="6">The sequence shown here is derived from an EMBL/GenBank/DDBJ whole genome shotgun (WGS) entry which is preliminary data.</text>
</comment>